<dbReference type="AlphaFoldDB" id="A0A9N9VEH5"/>
<name>A0A9N9VEH5_9HYPO</name>
<keyword evidence="3" id="KW-1185">Reference proteome</keyword>
<dbReference type="EMBL" id="CABFNQ020000654">
    <property type="protein sequence ID" value="CAH0021449.1"/>
    <property type="molecule type" value="Genomic_DNA"/>
</dbReference>
<dbReference type="OrthoDB" id="10591334at2759"/>
<evidence type="ECO:0000313" key="2">
    <source>
        <dbReference type="EMBL" id="CAH0021449.1"/>
    </source>
</evidence>
<evidence type="ECO:0000256" key="1">
    <source>
        <dbReference type="SAM" id="MobiDB-lite"/>
    </source>
</evidence>
<accession>A0A9N9VEH5</accession>
<organism evidence="2 3">
    <name type="scientific">Clonostachys rhizophaga</name>
    <dbReference type="NCBI Taxonomy" id="160324"/>
    <lineage>
        <taxon>Eukaryota</taxon>
        <taxon>Fungi</taxon>
        <taxon>Dikarya</taxon>
        <taxon>Ascomycota</taxon>
        <taxon>Pezizomycotina</taxon>
        <taxon>Sordariomycetes</taxon>
        <taxon>Hypocreomycetidae</taxon>
        <taxon>Hypocreales</taxon>
        <taxon>Bionectriaceae</taxon>
        <taxon>Clonostachys</taxon>
    </lineage>
</organism>
<feature type="compositionally biased region" description="Basic and acidic residues" evidence="1">
    <location>
        <begin position="51"/>
        <end position="62"/>
    </location>
</feature>
<comment type="caution">
    <text evidence="2">The sequence shown here is derived from an EMBL/GenBank/DDBJ whole genome shotgun (WGS) entry which is preliminary data.</text>
</comment>
<feature type="compositionally biased region" description="Basic and acidic residues" evidence="1">
    <location>
        <begin position="89"/>
        <end position="99"/>
    </location>
</feature>
<sequence>MYITSKNISKIARIGERGLTSPPTTTLYPVFSSKPSVTKPKTEQVSQGKLNKVDNPCKRSDTDSEAGPSCQLPVRPAPPAQSASVSQTEKIEKGRKEALDALTSKPNEPTKYPKITDVANLFVGTSNDQASIMQSLGHSAQGERKHIVEEKQKNDASLKENEGYIAQNTALMNQKKADLDAKAEAEKAADKER</sequence>
<evidence type="ECO:0000313" key="3">
    <source>
        <dbReference type="Proteomes" id="UP000696573"/>
    </source>
</evidence>
<proteinExistence type="predicted"/>
<gene>
    <name evidence="2" type="ORF">CRHIZ90672A_00011781</name>
</gene>
<protein>
    <submittedName>
        <fullName evidence="2">Uncharacterized protein</fullName>
    </submittedName>
</protein>
<reference evidence="2" key="1">
    <citation type="submission" date="2021-10" db="EMBL/GenBank/DDBJ databases">
        <authorList>
            <person name="Piombo E."/>
        </authorList>
    </citation>
    <scope>NUCLEOTIDE SEQUENCE</scope>
</reference>
<dbReference type="Proteomes" id="UP000696573">
    <property type="component" value="Unassembled WGS sequence"/>
</dbReference>
<feature type="region of interest" description="Disordered" evidence="1">
    <location>
        <begin position="15"/>
        <end position="112"/>
    </location>
</feature>